<accession>A0A5B9PCT4</accession>
<keyword evidence="3" id="KW-1185">Reference proteome</keyword>
<reference evidence="2 3" key="1">
    <citation type="submission" date="2019-08" db="EMBL/GenBank/DDBJ databases">
        <title>Deep-cultivation of Planctomycetes and their phenomic and genomic characterization uncovers novel biology.</title>
        <authorList>
            <person name="Wiegand S."/>
            <person name="Jogler M."/>
            <person name="Boedeker C."/>
            <person name="Pinto D."/>
            <person name="Vollmers J."/>
            <person name="Rivas-Marin E."/>
            <person name="Kohn T."/>
            <person name="Peeters S.H."/>
            <person name="Heuer A."/>
            <person name="Rast P."/>
            <person name="Oberbeckmann S."/>
            <person name="Bunk B."/>
            <person name="Jeske O."/>
            <person name="Meyerdierks A."/>
            <person name="Storesund J.E."/>
            <person name="Kallscheuer N."/>
            <person name="Luecker S."/>
            <person name="Lage O.M."/>
            <person name="Pohl T."/>
            <person name="Merkel B.J."/>
            <person name="Hornburger P."/>
            <person name="Mueller R.-W."/>
            <person name="Bruemmer F."/>
            <person name="Labrenz M."/>
            <person name="Spormann A.M."/>
            <person name="Op den Camp H."/>
            <person name="Overmann J."/>
            <person name="Amann R."/>
            <person name="Jetten M.S.M."/>
            <person name="Mascher T."/>
            <person name="Medema M.H."/>
            <person name="Devos D.P."/>
            <person name="Kaster A.-K."/>
            <person name="Ovreas L."/>
            <person name="Rohde M."/>
            <person name="Galperin M.Y."/>
            <person name="Jogler C."/>
        </authorList>
    </citation>
    <scope>NUCLEOTIDE SEQUENCE [LARGE SCALE GENOMIC DNA]</scope>
    <source>
        <strain evidence="2 3">FC18</strain>
    </source>
</reference>
<keyword evidence="1" id="KW-1133">Transmembrane helix</keyword>
<name>A0A5B9PCT4_9BACT</name>
<dbReference type="AlphaFoldDB" id="A0A5B9PCT4"/>
<evidence type="ECO:0000313" key="3">
    <source>
        <dbReference type="Proteomes" id="UP000322214"/>
    </source>
</evidence>
<proteinExistence type="predicted"/>
<keyword evidence="1" id="KW-0812">Transmembrane</keyword>
<gene>
    <name evidence="2" type="ORF">MFFC18_22360</name>
</gene>
<protein>
    <submittedName>
        <fullName evidence="2">Uncharacterized protein</fullName>
    </submittedName>
</protein>
<dbReference type="EMBL" id="CP042912">
    <property type="protein sequence ID" value="QEG22356.1"/>
    <property type="molecule type" value="Genomic_DNA"/>
</dbReference>
<organism evidence="2 3">
    <name type="scientific">Mariniblastus fucicola</name>
    <dbReference type="NCBI Taxonomy" id="980251"/>
    <lineage>
        <taxon>Bacteria</taxon>
        <taxon>Pseudomonadati</taxon>
        <taxon>Planctomycetota</taxon>
        <taxon>Planctomycetia</taxon>
        <taxon>Pirellulales</taxon>
        <taxon>Pirellulaceae</taxon>
        <taxon>Mariniblastus</taxon>
    </lineage>
</organism>
<evidence type="ECO:0000313" key="2">
    <source>
        <dbReference type="EMBL" id="QEG22356.1"/>
    </source>
</evidence>
<feature type="transmembrane region" description="Helical" evidence="1">
    <location>
        <begin position="15"/>
        <end position="36"/>
    </location>
</feature>
<evidence type="ECO:0000256" key="1">
    <source>
        <dbReference type="SAM" id="Phobius"/>
    </source>
</evidence>
<sequence>MQLFSFFDAVPLAQGYLYGQIAGIAILVLAIGGFYLSKYLSKK</sequence>
<dbReference type="Proteomes" id="UP000322214">
    <property type="component" value="Chromosome"/>
</dbReference>
<keyword evidence="1" id="KW-0472">Membrane</keyword>
<dbReference type="KEGG" id="mff:MFFC18_22360"/>